<dbReference type="GO" id="GO:0000448">
    <property type="term" value="P:cleavage in ITS2 between 5.8S rRNA and LSU-rRNA of tricistronic rRNA transcript (SSU-rRNA, 5.8S rRNA, LSU-rRNA)"/>
    <property type="evidence" value="ECO:0007669"/>
    <property type="project" value="TreeGrafter"/>
</dbReference>
<evidence type="ECO:0000259" key="8">
    <source>
        <dbReference type="Pfam" id="PF16575"/>
    </source>
</evidence>
<evidence type="ECO:0000256" key="7">
    <source>
        <dbReference type="SAM" id="MobiDB-lite"/>
    </source>
</evidence>
<feature type="compositionally biased region" description="Polar residues" evidence="7">
    <location>
        <begin position="588"/>
        <end position="598"/>
    </location>
</feature>
<reference evidence="11" key="2">
    <citation type="submission" date="2015-08" db="UniProtKB">
        <authorList>
            <consortium name="WormBaseParasite"/>
        </authorList>
    </citation>
    <scope>IDENTIFICATION</scope>
</reference>
<feature type="domain" description="Clp1 P-loop" evidence="8">
    <location>
        <begin position="193"/>
        <end position="388"/>
    </location>
</feature>
<evidence type="ECO:0000256" key="2">
    <source>
        <dbReference type="ARBA" id="ARBA00022679"/>
    </source>
</evidence>
<evidence type="ECO:0000256" key="4">
    <source>
        <dbReference type="ARBA" id="ARBA00022777"/>
    </source>
</evidence>
<dbReference type="Proteomes" id="UP000035680">
    <property type="component" value="Unassembled WGS sequence"/>
</dbReference>
<dbReference type="InterPro" id="IPR057573">
    <property type="entry name" value="NOL9_N"/>
</dbReference>
<dbReference type="WBParaSite" id="SVE_1000700.1">
    <property type="protein sequence ID" value="SVE_1000700.1"/>
    <property type="gene ID" value="SVE_1000700"/>
</dbReference>
<dbReference type="InterPro" id="IPR045116">
    <property type="entry name" value="Clp1/Grc3"/>
</dbReference>
<reference evidence="10" key="1">
    <citation type="submission" date="2014-07" db="EMBL/GenBank/DDBJ databases">
        <authorList>
            <person name="Martin A.A"/>
            <person name="De Silva N."/>
        </authorList>
    </citation>
    <scope>NUCLEOTIDE SEQUENCE</scope>
</reference>
<dbReference type="Gene3D" id="3.40.50.300">
    <property type="entry name" value="P-loop containing nucleotide triphosphate hydrolases"/>
    <property type="match status" value="1"/>
</dbReference>
<dbReference type="AlphaFoldDB" id="A0A0K0FLW3"/>
<dbReference type="Pfam" id="PF16575">
    <property type="entry name" value="CLP1_P"/>
    <property type="match status" value="1"/>
</dbReference>
<dbReference type="GO" id="GO:0005634">
    <property type="term" value="C:nucleus"/>
    <property type="evidence" value="ECO:0007669"/>
    <property type="project" value="TreeGrafter"/>
</dbReference>
<keyword evidence="4" id="KW-0418">Kinase</keyword>
<dbReference type="GO" id="GO:0051731">
    <property type="term" value="F:polynucleotide 5'-hydroxyl-kinase activity"/>
    <property type="evidence" value="ECO:0007669"/>
    <property type="project" value="InterPro"/>
</dbReference>
<dbReference type="PANTHER" id="PTHR12755">
    <property type="entry name" value="CLEAVAGE/POLYADENYLATION FACTOR IA SUBUNIT CLP1P"/>
    <property type="match status" value="1"/>
</dbReference>
<keyword evidence="2" id="KW-0808">Transferase</keyword>
<protein>
    <recommendedName>
        <fullName evidence="6">Polynucleotide 5'-hydroxyl-kinase NOL9</fullName>
    </recommendedName>
</protein>
<comment type="similarity">
    <text evidence="1">Belongs to the Clp1 family. NOL9/GRC3 subfamily.</text>
</comment>
<name>A0A0K0FLW3_STRVS</name>
<dbReference type="InterPro" id="IPR032319">
    <property type="entry name" value="CLP1_P"/>
</dbReference>
<evidence type="ECO:0000256" key="1">
    <source>
        <dbReference type="ARBA" id="ARBA00011003"/>
    </source>
</evidence>
<evidence type="ECO:0000259" key="9">
    <source>
        <dbReference type="Pfam" id="PF24419"/>
    </source>
</evidence>
<evidence type="ECO:0000256" key="5">
    <source>
        <dbReference type="ARBA" id="ARBA00022840"/>
    </source>
</evidence>
<evidence type="ECO:0000313" key="11">
    <source>
        <dbReference type="WBParaSite" id="SVE_1000700.1"/>
    </source>
</evidence>
<evidence type="ECO:0000256" key="3">
    <source>
        <dbReference type="ARBA" id="ARBA00022741"/>
    </source>
</evidence>
<dbReference type="PANTHER" id="PTHR12755:SF3">
    <property type="entry name" value="POLYNUCLEOTIDE 5'-HYDROXYL-KINASE NOL9"/>
    <property type="match status" value="1"/>
</dbReference>
<organism evidence="10 11">
    <name type="scientific">Strongyloides venezuelensis</name>
    <name type="common">Threadworm</name>
    <dbReference type="NCBI Taxonomy" id="75913"/>
    <lineage>
        <taxon>Eukaryota</taxon>
        <taxon>Metazoa</taxon>
        <taxon>Ecdysozoa</taxon>
        <taxon>Nematoda</taxon>
        <taxon>Chromadorea</taxon>
        <taxon>Rhabditida</taxon>
        <taxon>Tylenchina</taxon>
        <taxon>Panagrolaimomorpha</taxon>
        <taxon>Strongyloidoidea</taxon>
        <taxon>Strongyloididae</taxon>
        <taxon>Strongyloides</taxon>
    </lineage>
</organism>
<keyword evidence="5" id="KW-0067">ATP-binding</keyword>
<evidence type="ECO:0000313" key="10">
    <source>
        <dbReference type="Proteomes" id="UP000035680"/>
    </source>
</evidence>
<feature type="region of interest" description="Disordered" evidence="7">
    <location>
        <begin position="574"/>
        <end position="598"/>
    </location>
</feature>
<accession>A0A0K0FLW3</accession>
<keyword evidence="10" id="KW-1185">Reference proteome</keyword>
<dbReference type="GO" id="GO:0005524">
    <property type="term" value="F:ATP binding"/>
    <property type="evidence" value="ECO:0007669"/>
    <property type="project" value="UniProtKB-KW"/>
</dbReference>
<dbReference type="Pfam" id="PF24419">
    <property type="entry name" value="Cupin_NOL9"/>
    <property type="match status" value="1"/>
</dbReference>
<feature type="domain" description="NOL9 N-terminal" evidence="9">
    <location>
        <begin position="9"/>
        <end position="134"/>
    </location>
</feature>
<keyword evidence="3" id="KW-0547">Nucleotide-binding</keyword>
<dbReference type="InterPro" id="IPR027417">
    <property type="entry name" value="P-loop_NTPase"/>
</dbReference>
<dbReference type="STRING" id="75913.A0A0K0FLW3"/>
<proteinExistence type="inferred from homology"/>
<sequence>MSETKDNIIFSIDKKSAILSIQKNHHIAIKGYTNVACLYGEVFIHGFYMNSKNSNIHKTYPIASYSSSLLNTVIVNRGNQIEEEDINKIKQSLLSEFPDINEKLSGYTKFTAFIYLLNVPEPTIKLMRHFFPEILSNFRQTGATEIFNHVYLLDNEYHAPTSILYDLSTEKTILQQIDKEECKGEPFTIISIGSKNSGKSTINRFMGNSFISQNKYTVLWLDLDIGQPEFTVSGFMSLIELTEPIFTPPPFHMKTDEGNILFVGKYEMDSLHRRYITILQDLVRKIQSTYFGKEKKCVLIVNTMGYIKDKGKDLLDEIIGILSPKLFVMCSDNNMFEYNNGNMNNRNTVKVYNRPNEIVYKNPNIVRRSKMIDNGRDARKMRVIGYFSNIFKTFSFAPYSTNPARWPVYVVKMKNYFIFNEPDLPLFEECRLKESLEVTMVALCDFTDNNEKGFNKVPFNDPDLPTPIVICFKGLTMKLNYRLTNLDSFGVGIITHVDLVNKTFSICTPLKRDVFEKNVKVLARGRGLQIPPILLNCQVNDNYDGYRSLKTCSKEWAVYNQTTARHHESMIKSKFQRDNGQPKKNRTQEIITISSSEE</sequence>
<evidence type="ECO:0000256" key="6">
    <source>
        <dbReference type="ARBA" id="ARBA00071212"/>
    </source>
</evidence>